<accession>A0ABZ2TFI5</accession>
<proteinExistence type="predicted"/>
<organism evidence="3 4">
    <name type="scientific">Roseovarius rhodophyticola</name>
    <dbReference type="NCBI Taxonomy" id="3080827"/>
    <lineage>
        <taxon>Bacteria</taxon>
        <taxon>Pseudomonadati</taxon>
        <taxon>Pseudomonadota</taxon>
        <taxon>Alphaproteobacteria</taxon>
        <taxon>Rhodobacterales</taxon>
        <taxon>Roseobacteraceae</taxon>
        <taxon>Roseovarius</taxon>
    </lineage>
</organism>
<dbReference type="PROSITE" id="PS51257">
    <property type="entry name" value="PROKAR_LIPOPROTEIN"/>
    <property type="match status" value="1"/>
</dbReference>
<gene>
    <name evidence="3" type="ORF">RZS32_001025</name>
</gene>
<feature type="region of interest" description="Disordered" evidence="1">
    <location>
        <begin position="33"/>
        <end position="54"/>
    </location>
</feature>
<evidence type="ECO:0000313" key="3">
    <source>
        <dbReference type="EMBL" id="WYK18499.1"/>
    </source>
</evidence>
<evidence type="ECO:0000256" key="1">
    <source>
        <dbReference type="SAM" id="MobiDB-lite"/>
    </source>
</evidence>
<keyword evidence="2" id="KW-0732">Signal</keyword>
<sequence>MSKSFLLAVMASLVLAGCDETVAGVGEPELVQRLETAPPERAPEVAGENPSSRL</sequence>
<keyword evidence="4" id="KW-1185">Reference proteome</keyword>
<feature type="chain" id="PRO_5046056760" description="Argininosuccinate lyase" evidence="2">
    <location>
        <begin position="17"/>
        <end position="54"/>
    </location>
</feature>
<dbReference type="Proteomes" id="UP001281305">
    <property type="component" value="Chromosome"/>
</dbReference>
<evidence type="ECO:0000256" key="2">
    <source>
        <dbReference type="SAM" id="SignalP"/>
    </source>
</evidence>
<dbReference type="RefSeq" id="WP_317055186.1">
    <property type="nucleotide sequence ID" value="NZ_CP146606.1"/>
</dbReference>
<protein>
    <recommendedName>
        <fullName evidence="5">Argininosuccinate lyase</fullName>
    </recommendedName>
</protein>
<dbReference type="EMBL" id="CP146606">
    <property type="protein sequence ID" value="WYK18499.1"/>
    <property type="molecule type" value="Genomic_DNA"/>
</dbReference>
<reference evidence="3 4" key="1">
    <citation type="submission" date="2024-02" db="EMBL/GenBank/DDBJ databases">
        <title>Roseovarius strain W115 nov., isolated from a marine algae.</title>
        <authorList>
            <person name="Lee M.W."/>
            <person name="Lee J.K."/>
            <person name="Kim J.M."/>
            <person name="Choi D.G."/>
            <person name="Baek J.H."/>
            <person name="Bayburt H."/>
            <person name="Jung J.J."/>
            <person name="Han D.M."/>
            <person name="Jeon C.O."/>
        </authorList>
    </citation>
    <scope>NUCLEOTIDE SEQUENCE [LARGE SCALE GENOMIC DNA]</scope>
    <source>
        <strain evidence="3 4">W115</strain>
    </source>
</reference>
<evidence type="ECO:0008006" key="5">
    <source>
        <dbReference type="Google" id="ProtNLM"/>
    </source>
</evidence>
<feature type="signal peptide" evidence="2">
    <location>
        <begin position="1"/>
        <end position="16"/>
    </location>
</feature>
<evidence type="ECO:0000313" key="4">
    <source>
        <dbReference type="Proteomes" id="UP001281305"/>
    </source>
</evidence>
<name>A0ABZ2TFI5_9RHOB</name>